<keyword evidence="3 4" id="KW-0720">Serine protease</keyword>
<dbReference type="GO" id="GO:0005737">
    <property type="term" value="C:cytoplasm"/>
    <property type="evidence" value="ECO:0007669"/>
    <property type="project" value="UniProtKB-ARBA"/>
</dbReference>
<organism evidence="6 7">
    <name type="scientific">Teichococcus aestuarii</name>
    <dbReference type="NCBI Taxonomy" id="568898"/>
    <lineage>
        <taxon>Bacteria</taxon>
        <taxon>Pseudomonadati</taxon>
        <taxon>Pseudomonadota</taxon>
        <taxon>Alphaproteobacteria</taxon>
        <taxon>Acetobacterales</taxon>
        <taxon>Roseomonadaceae</taxon>
        <taxon>Roseomonas</taxon>
    </lineage>
</organism>
<sequence>MPTPASCTAGRRQVVAQSFNDPGYAAQWELQDGTGINATPLYAQYTGAGIRIGIVDAGVNYALRDLGGQMDVAADYDALEGDDDASTTSGDQHGTTVALIIGARANNGIGDIGAAFGARLVAYRFDTRDARTVAQETALLALQHQVDISQNSWSRSGEYFRDDFGSAEYAGAAAAILHAASAGRGGLGTVIVRSAGNNGATGDDVNSHSYLNNRHSIAVGATDSTGAVQPFSNPGAALLVVAPASATSWAAPLVSATVALMLEANPALGYRDVQTILALSARVTDAAGAGWLVNAGTGWNGGGLHVSRGAGFGLVDAQAAVRLAESWRTAPATEASLHTASATSGGVLDLPDLGTASQGVTIEGDLLVERAEISVDLLHARPGQLRITLISPGGTESVLLDQLGLGRYKEVDGHLVFTFSSVQFLWEQARGEWTLRVEDLAAGTGGRLASWSLTLYGAPASDDTVHVFTDEYAAQVAADPGRTLLQDDAGTDTLNAAAVTTASLIDLSPGGASRIAGQVLVLAPGTRIENADGGDGGDTLIGNAAANRLDGHRGNDTLRGMAGDDTLIGGEGEDRLDGGSGNDLMAGGAGNDTYIVDSTGDRIEERAGEGLDTAEASVSHVLSAGVEWLRLMGAERLNGTGNAGENVLIGNEANNVLDGGAGDDWLLGRGGDDTLIGGAGNDRLDGGAGRNRLAGGPGDDLYLIAAAGNEVVEKAGEGTDTVQSWASFVLPAHVEHLQLMGNAKIHGTGNSLANTIAGNAQNNIITAGAGDDTVHGMAGHDTLDGGAGADRLEGGMGDDIYIVDDNGDLVVERPGEGLDAVRSWISHILAANVEQLRLMGEQALDGAGNAGNNILYGNAAGNILSGEDGDDILYGEGGNDTLFGGAGNDQFHGGAGTNQMIGGLGDDIFHVAHSKDSVMENAGEGWDTVQSWISHTLPEAVEALVLRGSQPLRGTGNALDNLILGNAQANRLSGGGGNDTLDGGHGPDILTGGSGADRFILQAGQGTDHITDFRPAEGDVVVLQGFPPAAADGWPAGYWLQQAGADVLLQDASGTALVLDGIQLSALSAQDFLLG</sequence>
<dbReference type="AlphaFoldDB" id="A0A2U1V3N4"/>
<comment type="caution">
    <text evidence="6">The sequence shown here is derived from an EMBL/GenBank/DDBJ whole genome shotgun (WGS) entry which is preliminary data.</text>
</comment>
<feature type="domain" description="P/Homo B" evidence="5">
    <location>
        <begin position="329"/>
        <end position="461"/>
    </location>
</feature>
<reference evidence="7" key="1">
    <citation type="submission" date="2017-10" db="EMBL/GenBank/DDBJ databases">
        <authorList>
            <person name="Toshchakov S.V."/>
            <person name="Goeva M.A."/>
        </authorList>
    </citation>
    <scope>NUCLEOTIDE SEQUENCE [LARGE SCALE GENOMIC DNA]</scope>
    <source>
        <strain evidence="7">JR1/69-1-13</strain>
    </source>
</reference>
<dbReference type="InterPro" id="IPR018511">
    <property type="entry name" value="Hemolysin-typ_Ca-bd_CS"/>
</dbReference>
<evidence type="ECO:0000256" key="3">
    <source>
        <dbReference type="ARBA" id="ARBA00022825"/>
    </source>
</evidence>
<dbReference type="InterPro" id="IPR011049">
    <property type="entry name" value="Serralysin-like_metalloprot_C"/>
</dbReference>
<evidence type="ECO:0000313" key="6">
    <source>
        <dbReference type="EMBL" id="PWC28506.1"/>
    </source>
</evidence>
<evidence type="ECO:0000256" key="4">
    <source>
        <dbReference type="PROSITE-ProRule" id="PRU01240"/>
    </source>
</evidence>
<dbReference type="Pfam" id="PF00082">
    <property type="entry name" value="Peptidase_S8"/>
    <property type="match status" value="1"/>
</dbReference>
<dbReference type="OrthoDB" id="9816306at2"/>
<dbReference type="InterPro" id="IPR001343">
    <property type="entry name" value="Hemolysn_Ca-bd"/>
</dbReference>
<dbReference type="SUPFAM" id="SSF52743">
    <property type="entry name" value="Subtilisin-like"/>
    <property type="match status" value="1"/>
</dbReference>
<dbReference type="PROSITE" id="PS00330">
    <property type="entry name" value="HEMOLYSIN_CALCIUM"/>
    <property type="match status" value="5"/>
</dbReference>
<dbReference type="InterPro" id="IPR000209">
    <property type="entry name" value="Peptidase_S8/S53_dom"/>
</dbReference>
<dbReference type="Pfam" id="PF01483">
    <property type="entry name" value="P_proprotein"/>
    <property type="match status" value="1"/>
</dbReference>
<accession>A0A2U1V3N4</accession>
<dbReference type="Pfam" id="PF00353">
    <property type="entry name" value="HemolysinCabind"/>
    <property type="match status" value="5"/>
</dbReference>
<dbReference type="Gene3D" id="2.150.10.10">
    <property type="entry name" value="Serralysin-like metalloprotease, C-terminal"/>
    <property type="match status" value="5"/>
</dbReference>
<keyword evidence="7" id="KW-1185">Reference proteome</keyword>
<dbReference type="GO" id="GO:0016020">
    <property type="term" value="C:membrane"/>
    <property type="evidence" value="ECO:0007669"/>
    <property type="project" value="TreeGrafter"/>
</dbReference>
<dbReference type="GO" id="GO:0016485">
    <property type="term" value="P:protein processing"/>
    <property type="evidence" value="ECO:0007669"/>
    <property type="project" value="TreeGrafter"/>
</dbReference>
<dbReference type="PROSITE" id="PS51829">
    <property type="entry name" value="P_HOMO_B"/>
    <property type="match status" value="1"/>
</dbReference>
<protein>
    <submittedName>
        <fullName evidence="6">Furin</fullName>
    </submittedName>
</protein>
<comment type="similarity">
    <text evidence="4">Belongs to the peptidase S8 family.</text>
</comment>
<evidence type="ECO:0000256" key="1">
    <source>
        <dbReference type="ARBA" id="ARBA00022670"/>
    </source>
</evidence>
<dbReference type="SUPFAM" id="SSF49785">
    <property type="entry name" value="Galactose-binding domain-like"/>
    <property type="match status" value="1"/>
</dbReference>
<dbReference type="PANTHER" id="PTHR42884:SF14">
    <property type="entry name" value="NEUROENDOCRINE CONVERTASE 1"/>
    <property type="match status" value="1"/>
</dbReference>
<evidence type="ECO:0000256" key="2">
    <source>
        <dbReference type="ARBA" id="ARBA00022801"/>
    </source>
</evidence>
<keyword evidence="2 4" id="KW-0378">Hydrolase</keyword>
<evidence type="ECO:0000313" key="7">
    <source>
        <dbReference type="Proteomes" id="UP000245048"/>
    </source>
</evidence>
<name>A0A2U1V3N4_9PROT</name>
<dbReference type="PRINTS" id="PR00313">
    <property type="entry name" value="CABNDNGRPT"/>
</dbReference>
<dbReference type="InterPro" id="IPR036852">
    <property type="entry name" value="Peptidase_S8/S53_dom_sf"/>
</dbReference>
<dbReference type="PRINTS" id="PR00723">
    <property type="entry name" value="SUBTILISIN"/>
</dbReference>
<feature type="active site" description="Charge relay system" evidence="4">
    <location>
        <position position="56"/>
    </location>
</feature>
<proteinExistence type="inferred from homology"/>
<feature type="active site" description="Charge relay system" evidence="4">
    <location>
        <position position="248"/>
    </location>
</feature>
<dbReference type="PANTHER" id="PTHR42884">
    <property type="entry name" value="PROPROTEIN CONVERTASE SUBTILISIN/KEXIN-RELATED"/>
    <property type="match status" value="1"/>
</dbReference>
<dbReference type="GO" id="GO:0005509">
    <property type="term" value="F:calcium ion binding"/>
    <property type="evidence" value="ECO:0007669"/>
    <property type="project" value="InterPro"/>
</dbReference>
<dbReference type="Gene3D" id="2.60.120.260">
    <property type="entry name" value="Galactose-binding domain-like"/>
    <property type="match status" value="1"/>
</dbReference>
<dbReference type="PROSITE" id="PS51892">
    <property type="entry name" value="SUBTILASE"/>
    <property type="match status" value="1"/>
</dbReference>
<dbReference type="InterPro" id="IPR015500">
    <property type="entry name" value="Peptidase_S8_subtilisin-rel"/>
</dbReference>
<dbReference type="GO" id="GO:0012505">
    <property type="term" value="C:endomembrane system"/>
    <property type="evidence" value="ECO:0007669"/>
    <property type="project" value="UniProtKB-ARBA"/>
</dbReference>
<dbReference type="GO" id="GO:0004252">
    <property type="term" value="F:serine-type endopeptidase activity"/>
    <property type="evidence" value="ECO:0007669"/>
    <property type="project" value="UniProtKB-UniRule"/>
</dbReference>
<gene>
    <name evidence="6" type="ORF">CR165_12490</name>
</gene>
<dbReference type="EMBL" id="PDOA01000007">
    <property type="protein sequence ID" value="PWC28506.1"/>
    <property type="molecule type" value="Genomic_DNA"/>
</dbReference>
<dbReference type="InterPro" id="IPR002884">
    <property type="entry name" value="P_dom"/>
</dbReference>
<dbReference type="SUPFAM" id="SSF51120">
    <property type="entry name" value="beta-Roll"/>
    <property type="match status" value="5"/>
</dbReference>
<dbReference type="InterPro" id="IPR008979">
    <property type="entry name" value="Galactose-bd-like_sf"/>
</dbReference>
<dbReference type="Proteomes" id="UP000245048">
    <property type="component" value="Unassembled WGS sequence"/>
</dbReference>
<feature type="active site" description="Charge relay system" evidence="4">
    <location>
        <position position="93"/>
    </location>
</feature>
<keyword evidence="1 4" id="KW-0645">Protease</keyword>
<dbReference type="Gene3D" id="3.40.50.200">
    <property type="entry name" value="Peptidase S8/S53 domain"/>
    <property type="match status" value="1"/>
</dbReference>
<evidence type="ECO:0000259" key="5">
    <source>
        <dbReference type="PROSITE" id="PS51829"/>
    </source>
</evidence>